<gene>
    <name evidence="2" type="ORF">V0R50_16000</name>
</gene>
<evidence type="ECO:0000256" key="1">
    <source>
        <dbReference type="SAM" id="SignalP"/>
    </source>
</evidence>
<feature type="chain" id="PRO_5046788678" description="Outer membrane protein TolC" evidence="1">
    <location>
        <begin position="23"/>
        <end position="694"/>
    </location>
</feature>
<dbReference type="EMBL" id="JAZDQJ010000017">
    <property type="protein sequence ID" value="MEE1934733.1"/>
    <property type="molecule type" value="Genomic_DNA"/>
</dbReference>
<protein>
    <recommendedName>
        <fullName evidence="4">Outer membrane protein TolC</fullName>
    </recommendedName>
</protein>
<keyword evidence="1" id="KW-0732">Signal</keyword>
<comment type="caution">
    <text evidence="2">The sequence shown here is derived from an EMBL/GenBank/DDBJ whole genome shotgun (WGS) entry which is preliminary data.</text>
</comment>
<evidence type="ECO:0000313" key="2">
    <source>
        <dbReference type="EMBL" id="MEE1934733.1"/>
    </source>
</evidence>
<reference evidence="2 3" key="1">
    <citation type="submission" date="2024-01" db="EMBL/GenBank/DDBJ databases">
        <title>Unpublished Manusciprt.</title>
        <authorList>
            <person name="Duman M."/>
            <person name="Valdes E.G."/>
            <person name="Ajmi N."/>
            <person name="Altun S."/>
            <person name="Saticioglu I.B."/>
        </authorList>
    </citation>
    <scope>NUCLEOTIDE SEQUENCE [LARGE SCALE GENOMIC DNA]</scope>
    <source>
        <strain evidence="2 3">148P</strain>
    </source>
</reference>
<name>A0ABU7HT89_9PSED</name>
<evidence type="ECO:0008006" key="4">
    <source>
        <dbReference type="Google" id="ProtNLM"/>
    </source>
</evidence>
<organism evidence="2 3">
    <name type="scientific">Pseudomonas ulcerans</name>
    <dbReference type="NCBI Taxonomy" id="3115852"/>
    <lineage>
        <taxon>Bacteria</taxon>
        <taxon>Pseudomonadati</taxon>
        <taxon>Pseudomonadota</taxon>
        <taxon>Gammaproteobacteria</taxon>
        <taxon>Pseudomonadales</taxon>
        <taxon>Pseudomonadaceae</taxon>
        <taxon>Pseudomonas</taxon>
    </lineage>
</organism>
<dbReference type="RefSeq" id="WP_330075495.1">
    <property type="nucleotide sequence ID" value="NZ_JAZDQJ010000017.1"/>
</dbReference>
<sequence>MIAKTAYRLLAAALCAPLLANAAPLTLDQALQMAGDGHGSAASNARLQARYAAKEQRESESGWEVFGNANVGRYHELVTDDVRDDYYGRNAAIGVRYPLLGSLARRMDAVRASERDIRVSEIEVGYQRARQRLAVRSAYADWWRATQEQRLCEDAQATARTAEQHLRERLDGKWILPSDARLMRSEWTAVTRRCDLQADLLADVRESLRSLGVRVDADSTPAAIPLAGHPRPLESWRALLDSNPRMARRDAELALAEQGRKRPWYSAIESSFNVAQTVEQRSGAGENGSGLSAGVTFSAPLDLLDYGSARNREGEARYQEAVRAREQEQGTLVRELGKVLEQQRRNANEYVWRSERREAVDRIVAERRQRTGLDAGEASLRLMQAEVDHYNAGFAQISAWHAAWLQDAALRLFGDDSAEFEALLGSEWLRWQAQDTGAPAQALNWRQGVYIWDSQALLDPRRRGAELRALREAGIGVLNVGLDARQVADRERTRSALSELLREAHAQGLQVNLLLGDPAWIKPRGRGQLTELIQQFSALPFDGLHLDLEVEQLGWPVPDQRLRDWLDTLRAAKAASPWPLRLSSHPRWFAEQARRTPCVPCELEHLGVGDISLMIYTRNPETAASRIKAIARQWPALHLRLAQSVEADQPADLSWADAGHGQFRAQTTQWQQALLPAGISGIDWQSWTDYPRSR</sequence>
<dbReference type="Proteomes" id="UP001335100">
    <property type="component" value="Unassembled WGS sequence"/>
</dbReference>
<accession>A0ABU7HT89</accession>
<dbReference type="SUPFAM" id="SSF56954">
    <property type="entry name" value="Outer membrane efflux proteins (OEP)"/>
    <property type="match status" value="1"/>
</dbReference>
<dbReference type="Gene3D" id="1.20.1600.10">
    <property type="entry name" value="Outer membrane efflux proteins (OEP)"/>
    <property type="match status" value="1"/>
</dbReference>
<proteinExistence type="predicted"/>
<keyword evidence="3" id="KW-1185">Reference proteome</keyword>
<evidence type="ECO:0000313" key="3">
    <source>
        <dbReference type="Proteomes" id="UP001335100"/>
    </source>
</evidence>
<feature type="signal peptide" evidence="1">
    <location>
        <begin position="1"/>
        <end position="22"/>
    </location>
</feature>